<dbReference type="PROSITE" id="PS50878">
    <property type="entry name" value="RT_POL"/>
    <property type="match status" value="1"/>
</dbReference>
<dbReference type="PANTHER" id="PTHR47510">
    <property type="entry name" value="REVERSE TRANSCRIPTASE DOMAIN-CONTAINING PROTEIN"/>
    <property type="match status" value="1"/>
</dbReference>
<dbReference type="InterPro" id="IPR015095">
    <property type="entry name" value="AlkB_hom8_N"/>
</dbReference>
<evidence type="ECO:0000313" key="2">
    <source>
        <dbReference type="Ensembl" id="ENSHHUP00000020224.1"/>
    </source>
</evidence>
<dbReference type="GO" id="GO:0008168">
    <property type="term" value="F:methyltransferase activity"/>
    <property type="evidence" value="ECO:0007669"/>
    <property type="project" value="InterPro"/>
</dbReference>
<protein>
    <recommendedName>
        <fullName evidence="1">Reverse transcriptase domain-containing protein</fullName>
    </recommendedName>
</protein>
<reference evidence="2" key="3">
    <citation type="submission" date="2025-09" db="UniProtKB">
        <authorList>
            <consortium name="Ensembl"/>
        </authorList>
    </citation>
    <scope>IDENTIFICATION</scope>
</reference>
<keyword evidence="3" id="KW-1185">Reference proteome</keyword>
<dbReference type="InterPro" id="IPR000477">
    <property type="entry name" value="RT_dom"/>
</dbReference>
<organism evidence="2 3">
    <name type="scientific">Hucho hucho</name>
    <name type="common">huchen</name>
    <dbReference type="NCBI Taxonomy" id="62062"/>
    <lineage>
        <taxon>Eukaryota</taxon>
        <taxon>Metazoa</taxon>
        <taxon>Chordata</taxon>
        <taxon>Craniata</taxon>
        <taxon>Vertebrata</taxon>
        <taxon>Euteleostomi</taxon>
        <taxon>Actinopterygii</taxon>
        <taxon>Neopterygii</taxon>
        <taxon>Teleostei</taxon>
        <taxon>Protacanthopterygii</taxon>
        <taxon>Salmoniformes</taxon>
        <taxon>Salmonidae</taxon>
        <taxon>Salmoninae</taxon>
        <taxon>Hucho</taxon>
    </lineage>
</organism>
<evidence type="ECO:0000313" key="3">
    <source>
        <dbReference type="Proteomes" id="UP000314982"/>
    </source>
</evidence>
<evidence type="ECO:0000259" key="1">
    <source>
        <dbReference type="PROSITE" id="PS50878"/>
    </source>
</evidence>
<sequence length="369" mass="41924">MKCFERLVKDLITSTLPDTLDPLQLAYHPNRSTDDAIAITLHTALTHLDKRNTYVRMLFINYSSAFNTIVPSKLVIKLETLGLDPALCNWVLDFLTGRPQVVRVGNNISTPLILNTGAPQGCFLSCLLYSLFTHDCVAKHASNSIIKFADDATVVGLITNNDETALEVWCQDNNLTLNVNKTKEMIVEFRKQERELPPIHIDGTVVENVESLKFLGVHITDKLKWSTYTDSVVKKAQQRLFNLRRLKKFGLSPKTLTNFYRCTIESILSGCITACYGNCSAHNRKALQRVVRSAQRIIRGKLPALQDIYTTRCHRKAKKIIKDNNHPSHCLFTPLSSRRRGQYRCIKAGTERLKNSFYLKAIRLINSHH</sequence>
<dbReference type="InterPro" id="IPR043502">
    <property type="entry name" value="DNA/RNA_pol_sf"/>
</dbReference>
<dbReference type="AlphaFoldDB" id="A0A4W5L547"/>
<proteinExistence type="predicted"/>
<feature type="domain" description="Reverse transcriptase" evidence="1">
    <location>
        <begin position="1"/>
        <end position="219"/>
    </location>
</feature>
<dbReference type="Pfam" id="PF00078">
    <property type="entry name" value="RVT_1"/>
    <property type="match status" value="1"/>
</dbReference>
<dbReference type="GeneTree" id="ENSGT01020000230367"/>
<accession>A0A4W5L547</accession>
<dbReference type="Proteomes" id="UP000314982">
    <property type="component" value="Unassembled WGS sequence"/>
</dbReference>
<dbReference type="GO" id="GO:0016706">
    <property type="term" value="F:2-oxoglutarate-dependent dioxygenase activity"/>
    <property type="evidence" value="ECO:0007669"/>
    <property type="project" value="InterPro"/>
</dbReference>
<dbReference type="STRING" id="62062.ENSHHUP00000020224"/>
<dbReference type="SUPFAM" id="SSF56672">
    <property type="entry name" value="DNA/RNA polymerases"/>
    <property type="match status" value="1"/>
</dbReference>
<name>A0A4W5L547_9TELE</name>
<reference evidence="3" key="1">
    <citation type="submission" date="2018-06" db="EMBL/GenBank/DDBJ databases">
        <title>Genome assembly of Danube salmon.</title>
        <authorList>
            <person name="Macqueen D.J."/>
            <person name="Gundappa M.K."/>
        </authorList>
    </citation>
    <scope>NUCLEOTIDE SEQUENCE [LARGE SCALE GENOMIC DNA]</scope>
</reference>
<dbReference type="PANTHER" id="PTHR47510:SF3">
    <property type="entry name" value="ENDO_EXONUCLEASE_PHOSPHATASE DOMAIN-CONTAINING PROTEIN"/>
    <property type="match status" value="1"/>
</dbReference>
<dbReference type="Ensembl" id="ENSHHUT00000020971.1">
    <property type="protein sequence ID" value="ENSHHUP00000020224.1"/>
    <property type="gene ID" value="ENSHHUG00000012649.1"/>
</dbReference>
<dbReference type="Pfam" id="PF09004">
    <property type="entry name" value="ALKBH8_N"/>
    <property type="match status" value="1"/>
</dbReference>
<reference evidence="2" key="2">
    <citation type="submission" date="2025-08" db="UniProtKB">
        <authorList>
            <consortium name="Ensembl"/>
        </authorList>
    </citation>
    <scope>IDENTIFICATION</scope>
</reference>